<keyword evidence="2" id="KW-0238">DNA-binding</keyword>
<dbReference type="AlphaFoldDB" id="A0A1Y3L070"/>
<evidence type="ECO:0000256" key="2">
    <source>
        <dbReference type="ARBA" id="ARBA00023125"/>
    </source>
</evidence>
<evidence type="ECO:0000313" key="6">
    <source>
        <dbReference type="Proteomes" id="UP000196082"/>
    </source>
</evidence>
<keyword evidence="1" id="KW-0805">Transcription regulation</keyword>
<dbReference type="Gene3D" id="1.10.10.10">
    <property type="entry name" value="Winged helix-like DNA-binding domain superfamily/Winged helix DNA-binding domain"/>
    <property type="match status" value="1"/>
</dbReference>
<dbReference type="RefSeq" id="WP_086977354.1">
    <property type="nucleotide sequence ID" value="NZ_NFSB01000083.1"/>
</dbReference>
<dbReference type="PROSITE" id="PS50043">
    <property type="entry name" value="HTH_LUXR_2"/>
    <property type="match status" value="1"/>
</dbReference>
<name>A0A1Y3L070_PSEPU</name>
<keyword evidence="3" id="KW-0804">Transcription</keyword>
<evidence type="ECO:0000259" key="4">
    <source>
        <dbReference type="PROSITE" id="PS50043"/>
    </source>
</evidence>
<sequence>MTPTLQDMAWHRAAGHVIEHLDKADFWRTLSRLIGEYVPIDNWAVLLFSDGCPFAFAESPYEGEGPDPLFHDYIKGMYLLDPFYIANREQPATGLFRLADVAPERFRDTEYHQRYFNHYVKQDELHYNVRLDEVRSLCLSLGSRHLFTPEQVSLLEMIRPWVTGLMRQRMFFEAAMPESSPRQAPRWQVSLEEAMVRLGTPLTARELDVIRLILSGCSNKEVAGKLDISVETVKVHRRHVYAKLNVKSPQELFALFHKAQVESA</sequence>
<dbReference type="InterPro" id="IPR016032">
    <property type="entry name" value="Sig_transdc_resp-reg_C-effctor"/>
</dbReference>
<gene>
    <name evidence="5" type="ORF">B8W72_19560</name>
</gene>
<dbReference type="InterPro" id="IPR000792">
    <property type="entry name" value="Tscrpt_reg_LuxR_C"/>
</dbReference>
<dbReference type="SMART" id="SM00421">
    <property type="entry name" value="HTH_LUXR"/>
    <property type="match status" value="1"/>
</dbReference>
<feature type="domain" description="HTH luxR-type" evidence="4">
    <location>
        <begin position="195"/>
        <end position="260"/>
    </location>
</feature>
<dbReference type="EMBL" id="NFSB01000083">
    <property type="protein sequence ID" value="OUM28842.1"/>
    <property type="molecule type" value="Genomic_DNA"/>
</dbReference>
<evidence type="ECO:0000313" key="5">
    <source>
        <dbReference type="EMBL" id="OUM28842.1"/>
    </source>
</evidence>
<proteinExistence type="predicted"/>
<reference evidence="5 6" key="1">
    <citation type="submission" date="2017-05" db="EMBL/GenBank/DDBJ databases">
        <title>Whole genome sequence of Pseudomonas putida isolate 1312 commercialized as a biostimulant.</title>
        <authorList>
            <person name="Crovadore J."/>
            <person name="Blanc P."/>
            <person name="Chablais R."/>
            <person name="Cochard B."/>
            <person name="Grizard D."/>
            <person name="Lefort F."/>
        </authorList>
    </citation>
    <scope>NUCLEOTIDE SEQUENCE [LARGE SCALE GENOMIC DNA]</scope>
    <source>
        <strain evidence="5 6">1312</strain>
    </source>
</reference>
<dbReference type="Pfam" id="PF00196">
    <property type="entry name" value="GerE"/>
    <property type="match status" value="1"/>
</dbReference>
<dbReference type="CDD" id="cd06170">
    <property type="entry name" value="LuxR_C_like"/>
    <property type="match status" value="1"/>
</dbReference>
<dbReference type="PROSITE" id="PS00622">
    <property type="entry name" value="HTH_LUXR_1"/>
    <property type="match status" value="1"/>
</dbReference>
<dbReference type="GO" id="GO:0003677">
    <property type="term" value="F:DNA binding"/>
    <property type="evidence" value="ECO:0007669"/>
    <property type="project" value="UniProtKB-KW"/>
</dbReference>
<comment type="caution">
    <text evidence="5">The sequence shown here is derived from an EMBL/GenBank/DDBJ whole genome shotgun (WGS) entry which is preliminary data.</text>
</comment>
<dbReference type="Proteomes" id="UP000196082">
    <property type="component" value="Unassembled WGS sequence"/>
</dbReference>
<protein>
    <submittedName>
        <fullName evidence="5">Helix-turn-helix transcriptional regulator</fullName>
    </submittedName>
</protein>
<dbReference type="InterPro" id="IPR036388">
    <property type="entry name" value="WH-like_DNA-bd_sf"/>
</dbReference>
<dbReference type="PRINTS" id="PR00038">
    <property type="entry name" value="HTHLUXR"/>
</dbReference>
<dbReference type="GO" id="GO:0006355">
    <property type="term" value="P:regulation of DNA-templated transcription"/>
    <property type="evidence" value="ECO:0007669"/>
    <property type="project" value="InterPro"/>
</dbReference>
<evidence type="ECO:0000256" key="3">
    <source>
        <dbReference type="ARBA" id="ARBA00023163"/>
    </source>
</evidence>
<dbReference type="SUPFAM" id="SSF46894">
    <property type="entry name" value="C-terminal effector domain of the bipartite response regulators"/>
    <property type="match status" value="1"/>
</dbReference>
<dbReference type="PANTHER" id="PTHR44688:SF16">
    <property type="entry name" value="DNA-BINDING TRANSCRIPTIONAL ACTIVATOR DEVR_DOSR"/>
    <property type="match status" value="1"/>
</dbReference>
<organism evidence="5 6">
    <name type="scientific">Pseudomonas putida</name>
    <name type="common">Arthrobacter siderocapsulatus</name>
    <dbReference type="NCBI Taxonomy" id="303"/>
    <lineage>
        <taxon>Bacteria</taxon>
        <taxon>Pseudomonadati</taxon>
        <taxon>Pseudomonadota</taxon>
        <taxon>Gammaproteobacteria</taxon>
        <taxon>Pseudomonadales</taxon>
        <taxon>Pseudomonadaceae</taxon>
        <taxon>Pseudomonas</taxon>
    </lineage>
</organism>
<dbReference type="PANTHER" id="PTHR44688">
    <property type="entry name" value="DNA-BINDING TRANSCRIPTIONAL ACTIVATOR DEVR_DOSR"/>
    <property type="match status" value="1"/>
</dbReference>
<accession>A0A1Y3L070</accession>
<evidence type="ECO:0000256" key="1">
    <source>
        <dbReference type="ARBA" id="ARBA00023015"/>
    </source>
</evidence>